<dbReference type="Pfam" id="PF04375">
    <property type="entry name" value="HemX"/>
    <property type="match status" value="1"/>
</dbReference>
<organism evidence="3 4">
    <name type="scientific">Candidatus Schmidhempelia bombi str. Bimp</name>
    <dbReference type="NCBI Taxonomy" id="1387197"/>
    <lineage>
        <taxon>Bacteria</taxon>
        <taxon>Pseudomonadati</taxon>
        <taxon>Pseudomonadota</taxon>
        <taxon>Gammaproteobacteria</taxon>
        <taxon>Orbales</taxon>
        <taxon>Orbaceae</taxon>
        <taxon>Candidatus Schmidhempelia</taxon>
    </lineage>
</organism>
<dbReference type="Proteomes" id="UP000506160">
    <property type="component" value="Unassembled WGS sequence"/>
</dbReference>
<gene>
    <name evidence="3" type="ORF">O970_02635</name>
</gene>
<dbReference type="PANTHER" id="PTHR38043:SF1">
    <property type="entry name" value="PROTEIN HEMX"/>
    <property type="match status" value="1"/>
</dbReference>
<evidence type="ECO:0000256" key="2">
    <source>
        <dbReference type="SAM" id="MobiDB-lite"/>
    </source>
</evidence>
<dbReference type="InterPro" id="IPR007470">
    <property type="entry name" value="HemX"/>
</dbReference>
<dbReference type="RefSeq" id="WP_024495633.1">
    <property type="nucleotide sequence ID" value="NZ_AWGA01000024.1"/>
</dbReference>
<evidence type="ECO:0000313" key="3">
    <source>
        <dbReference type="EMBL" id="TEA27662.1"/>
    </source>
</evidence>
<reference evidence="3 4" key="1">
    <citation type="journal article" date="2014" name="Appl. Environ. Microbiol.">
        <title>Genomic features of a bumble bee symbiont reflect its host environment.</title>
        <authorList>
            <person name="Martinson V.G."/>
            <person name="Magoc T."/>
            <person name="Koch H."/>
            <person name="Salzberg S.L."/>
            <person name="Moran N.A."/>
        </authorList>
    </citation>
    <scope>NUCLEOTIDE SEQUENCE [LARGE SCALE GENOMIC DNA]</scope>
    <source>
        <strain evidence="3 4">Bimp</strain>
    </source>
</reference>
<dbReference type="PANTHER" id="PTHR38043">
    <property type="entry name" value="PROTEIN HEMX"/>
    <property type="match status" value="1"/>
</dbReference>
<feature type="coiled-coil region" evidence="1">
    <location>
        <begin position="103"/>
        <end position="152"/>
    </location>
</feature>
<dbReference type="EMBL" id="AWGA01000024">
    <property type="protein sequence ID" value="TEA27662.1"/>
    <property type="molecule type" value="Genomic_DNA"/>
</dbReference>
<name>A0AB94IDX0_9GAMM</name>
<evidence type="ECO:0008006" key="5">
    <source>
        <dbReference type="Google" id="ProtNLM"/>
    </source>
</evidence>
<comment type="caution">
    <text evidence="3">The sequence shown here is derived from an EMBL/GenBank/DDBJ whole genome shotgun (WGS) entry which is preliminary data.</text>
</comment>
<keyword evidence="4" id="KW-1185">Reference proteome</keyword>
<evidence type="ECO:0000256" key="1">
    <source>
        <dbReference type="SAM" id="Coils"/>
    </source>
</evidence>
<protein>
    <recommendedName>
        <fullName evidence="5">HemX protein</fullName>
    </recommendedName>
</protein>
<feature type="compositionally biased region" description="Low complexity" evidence="2">
    <location>
        <begin position="1"/>
        <end position="19"/>
    </location>
</feature>
<feature type="region of interest" description="Disordered" evidence="2">
    <location>
        <begin position="1"/>
        <end position="67"/>
    </location>
</feature>
<proteinExistence type="predicted"/>
<accession>A0AB94IDX0</accession>
<evidence type="ECO:0000313" key="4">
    <source>
        <dbReference type="Proteomes" id="UP000506160"/>
    </source>
</evidence>
<dbReference type="AlphaFoldDB" id="A0AB94IDX0"/>
<keyword evidence="1" id="KW-0175">Coiled coil</keyword>
<sequence>MTEQLSSSENENIQQSNTNKKTKAKAAAVNMESALKETKSTNNADQSTNKKKNTTQQTQTEKASKSQTPISKLTLLSILLTLGLGGGIYYYERQQNHLQQQTINHLQAQLDTLSANLQKSLNENTQSYNQQLEQLQQQIKQQSTAQQQFIAQVTKINKTTEHGLYQLQEQLSALSTSNYNNWLISQANYLVNLAGRKIWNEQDFVTASLLLKSADHSLAETNDPSLLPARQAINKDISSLLLVSHIDVDGVIMSLMELANQANELPLINNYQLVDIALNDHDDSFVDPTNDAPQQSESNRFKARLKRWGDNLLASSKSLLKNFISIEKYNEYEDCIARAKAKKQAFNQCQVYKALIMPDQALYIRENIRQQLYIAAQAVPRHQDKIYQQALKDVSSWVYAYFNTDAPITIGFIDQLDRLQEQTINQRHLPEQLESAAILERLMQTRVRSLLSEQ</sequence>